<evidence type="ECO:0000313" key="2">
    <source>
        <dbReference type="EMBL" id="CAJ1386016.1"/>
    </source>
</evidence>
<dbReference type="AlphaFoldDB" id="A0AA36IE62"/>
<proteinExistence type="predicted"/>
<gene>
    <name evidence="2" type="ORF">EVOR1521_LOCUS12482</name>
</gene>
<keyword evidence="1" id="KW-0732">Signal</keyword>
<sequence length="177" mass="18502">PGGGWNTAAVFAFKTLRTATMLAVAAGRSLASTSTDTGGAVCAAIVEMKIPVCEGRKVLTPFTGSKSSSTLPAKWEVFEDAWLAEASGEFQIQAVQVKVDVASTATQQDAKAIQKQRVAGQVSALQSKLKGIMLQCQSCLDKLNVAGQNVENPEAAVSDADKTAVVFAEELMSKFSS</sequence>
<name>A0AA36IE62_9DINO</name>
<evidence type="ECO:0000313" key="3">
    <source>
        <dbReference type="Proteomes" id="UP001178507"/>
    </source>
</evidence>
<evidence type="ECO:0000256" key="1">
    <source>
        <dbReference type="SAM" id="SignalP"/>
    </source>
</evidence>
<protein>
    <submittedName>
        <fullName evidence="2">Uncharacterized protein</fullName>
    </submittedName>
</protein>
<comment type="caution">
    <text evidence="2">The sequence shown here is derived from an EMBL/GenBank/DDBJ whole genome shotgun (WGS) entry which is preliminary data.</text>
</comment>
<feature type="chain" id="PRO_5041444220" evidence="1">
    <location>
        <begin position="32"/>
        <end position="177"/>
    </location>
</feature>
<reference evidence="2" key="1">
    <citation type="submission" date="2023-08" db="EMBL/GenBank/DDBJ databases">
        <authorList>
            <person name="Chen Y."/>
            <person name="Shah S."/>
            <person name="Dougan E. K."/>
            <person name="Thang M."/>
            <person name="Chan C."/>
        </authorList>
    </citation>
    <scope>NUCLEOTIDE SEQUENCE</scope>
</reference>
<organism evidence="2 3">
    <name type="scientific">Effrenium voratum</name>
    <dbReference type="NCBI Taxonomy" id="2562239"/>
    <lineage>
        <taxon>Eukaryota</taxon>
        <taxon>Sar</taxon>
        <taxon>Alveolata</taxon>
        <taxon>Dinophyceae</taxon>
        <taxon>Suessiales</taxon>
        <taxon>Symbiodiniaceae</taxon>
        <taxon>Effrenium</taxon>
    </lineage>
</organism>
<keyword evidence="3" id="KW-1185">Reference proteome</keyword>
<dbReference type="EMBL" id="CAUJNA010001318">
    <property type="protein sequence ID" value="CAJ1386016.1"/>
    <property type="molecule type" value="Genomic_DNA"/>
</dbReference>
<feature type="signal peptide" evidence="1">
    <location>
        <begin position="1"/>
        <end position="31"/>
    </location>
</feature>
<feature type="non-terminal residue" evidence="2">
    <location>
        <position position="1"/>
    </location>
</feature>
<accession>A0AA36IE62</accession>
<dbReference type="Proteomes" id="UP001178507">
    <property type="component" value="Unassembled WGS sequence"/>
</dbReference>